<evidence type="ECO:0000256" key="1">
    <source>
        <dbReference type="SAM" id="Phobius"/>
    </source>
</evidence>
<proteinExistence type="predicted"/>
<feature type="transmembrane region" description="Helical" evidence="1">
    <location>
        <begin position="221"/>
        <end position="244"/>
    </location>
</feature>
<dbReference type="AlphaFoldDB" id="A0A8E2J891"/>
<organism evidence="2 3">
    <name type="scientific">Obba rivulosa</name>
    <dbReference type="NCBI Taxonomy" id="1052685"/>
    <lineage>
        <taxon>Eukaryota</taxon>
        <taxon>Fungi</taxon>
        <taxon>Dikarya</taxon>
        <taxon>Basidiomycota</taxon>
        <taxon>Agaricomycotina</taxon>
        <taxon>Agaricomycetes</taxon>
        <taxon>Polyporales</taxon>
        <taxon>Gelatoporiaceae</taxon>
        <taxon>Obba</taxon>
    </lineage>
</organism>
<evidence type="ECO:0000313" key="3">
    <source>
        <dbReference type="Proteomes" id="UP000250043"/>
    </source>
</evidence>
<dbReference type="PANTHER" id="PTHR35043:SF7">
    <property type="entry name" value="TRANSCRIPTION FACTOR DOMAIN-CONTAINING PROTEIN"/>
    <property type="match status" value="1"/>
</dbReference>
<keyword evidence="3" id="KW-1185">Reference proteome</keyword>
<dbReference type="EMBL" id="KV722331">
    <property type="protein sequence ID" value="OCH96382.1"/>
    <property type="molecule type" value="Genomic_DNA"/>
</dbReference>
<keyword evidence="1" id="KW-0812">Transmembrane</keyword>
<name>A0A8E2J891_9APHY</name>
<dbReference type="Proteomes" id="UP000250043">
    <property type="component" value="Unassembled WGS sequence"/>
</dbReference>
<protein>
    <submittedName>
        <fullName evidence="2">Uncharacterized protein</fullName>
    </submittedName>
</protein>
<dbReference type="OrthoDB" id="2788011at2759"/>
<reference evidence="2 3" key="1">
    <citation type="submission" date="2016-07" db="EMBL/GenBank/DDBJ databases">
        <title>Draft genome of the white-rot fungus Obba rivulosa 3A-2.</title>
        <authorList>
            <consortium name="DOE Joint Genome Institute"/>
            <person name="Miettinen O."/>
            <person name="Riley R."/>
            <person name="Acob R."/>
            <person name="Barry K."/>
            <person name="Cullen D."/>
            <person name="De Vries R."/>
            <person name="Hainaut M."/>
            <person name="Hatakka A."/>
            <person name="Henrissat B."/>
            <person name="Hilden K."/>
            <person name="Kuo R."/>
            <person name="Labutti K."/>
            <person name="Lipzen A."/>
            <person name="Makela M.R."/>
            <person name="Sandor L."/>
            <person name="Spatafora J.W."/>
            <person name="Grigoriev I.V."/>
            <person name="Hibbett D.S."/>
        </authorList>
    </citation>
    <scope>NUCLEOTIDE SEQUENCE [LARGE SCALE GENOMIC DNA]</scope>
    <source>
        <strain evidence="2 3">3A-2</strain>
    </source>
</reference>
<gene>
    <name evidence="2" type="ORF">OBBRIDRAFT_830252</name>
</gene>
<keyword evidence="1" id="KW-1133">Transmembrane helix</keyword>
<evidence type="ECO:0000313" key="2">
    <source>
        <dbReference type="EMBL" id="OCH96382.1"/>
    </source>
</evidence>
<keyword evidence="1" id="KW-0472">Membrane</keyword>
<dbReference type="PANTHER" id="PTHR35043">
    <property type="entry name" value="TRANSCRIPTION FACTOR DOMAIN-CONTAINING PROTEIN"/>
    <property type="match status" value="1"/>
</dbReference>
<sequence>MVLAPDLMLGLTIGDFLIVRRAVSLYNENRRDHRGDQWTMVDGFYANTGGFVLDDRMKIGVKDILLLVRQGFIALQSSYAEVIRDKSKADSLSKFITCAQALWLVAQCIARGIEHLPISTLELGTDGYVFITCAIYGFNWHKPKDVKTPISIPLLHGKSYRDAESMLKTLHYTRSGQGTRWEKPSLEDTFSYSFTGLACAVYDAWHCIAWNNYFPTQTKQLLWRITAVMSATPFFIYAFTMFILGRIEFANSRLAGIGFAILGSFPAVAGVLLYIFARGYLFIEMFLVLRRMPAGILTR</sequence>
<feature type="transmembrane region" description="Helical" evidence="1">
    <location>
        <begin position="256"/>
        <end position="277"/>
    </location>
</feature>
<accession>A0A8E2J891</accession>